<protein>
    <submittedName>
        <fullName evidence="2">NAD(P)-dependent oxidoreductase</fullName>
    </submittedName>
</protein>
<evidence type="ECO:0000313" key="2">
    <source>
        <dbReference type="EMBL" id="CAB1367509.1"/>
    </source>
</evidence>
<keyword evidence="3" id="KW-1185">Reference proteome</keyword>
<dbReference type="Pfam" id="PF01370">
    <property type="entry name" value="Epimerase"/>
    <property type="match status" value="1"/>
</dbReference>
<accession>A0A6S6XXD0</accession>
<reference evidence="2 3" key="1">
    <citation type="submission" date="2020-03" db="EMBL/GenBank/DDBJ databases">
        <authorList>
            <consortium name="Genoscope - CEA"/>
            <person name="William W."/>
        </authorList>
    </citation>
    <scope>NUCLEOTIDE SEQUENCE [LARGE SCALE GENOMIC DNA]</scope>
    <source>
        <strain evidence="3">DSM 16959</strain>
    </source>
</reference>
<name>A0A6S6XXD0_9PROT</name>
<dbReference type="RefSeq" id="WP_145771472.1">
    <property type="nucleotide sequence ID" value="NZ_LR778301.1"/>
</dbReference>
<sequence>MRRLLIVGCGDVVRRALPCLRGHWRLYALVRERDPALAAQGVTQLRGDLDQPATLRRLAGLADAVLHSAPPPGSGEGDPRTARLIAALRCGGSLPRRLVYIGTSGVYGDCRGERVAETRPPHPDSARGRRRLAAERALRRFGRDSGCTVSLLRSPGIYAADRLPTERLHKRLPLLRPEEDVHTNHIHAEDLARACLAALRSGRPGRAYNISDDSELLMGEWYDRLSDAFGQARLPRLSWDEAQQRLPAMQLSFMAESRRLENRRMKQELHLRLTYPTIEAGLLIGSLRSMATPGSVDTFPR</sequence>
<evidence type="ECO:0000313" key="3">
    <source>
        <dbReference type="Proteomes" id="UP000515733"/>
    </source>
</evidence>
<organism evidence="2 3">
    <name type="scientific">Denitratisoma oestradiolicum</name>
    <dbReference type="NCBI Taxonomy" id="311182"/>
    <lineage>
        <taxon>Bacteria</taxon>
        <taxon>Pseudomonadati</taxon>
        <taxon>Pseudomonadota</taxon>
        <taxon>Betaproteobacteria</taxon>
        <taxon>Nitrosomonadales</taxon>
        <taxon>Sterolibacteriaceae</taxon>
        <taxon>Denitratisoma</taxon>
    </lineage>
</organism>
<dbReference type="AlphaFoldDB" id="A0A6S6XXD0"/>
<feature type="domain" description="NAD-dependent epimerase/dehydratase" evidence="1">
    <location>
        <begin position="46"/>
        <end position="210"/>
    </location>
</feature>
<dbReference type="InterPro" id="IPR036291">
    <property type="entry name" value="NAD(P)-bd_dom_sf"/>
</dbReference>
<dbReference type="Gene3D" id="3.40.50.720">
    <property type="entry name" value="NAD(P)-binding Rossmann-like Domain"/>
    <property type="match status" value="1"/>
</dbReference>
<dbReference type="EMBL" id="LR778301">
    <property type="protein sequence ID" value="CAB1367509.1"/>
    <property type="molecule type" value="Genomic_DNA"/>
</dbReference>
<dbReference type="InterPro" id="IPR001509">
    <property type="entry name" value="Epimerase_deHydtase"/>
</dbReference>
<dbReference type="Proteomes" id="UP000515733">
    <property type="component" value="Chromosome"/>
</dbReference>
<gene>
    <name evidence="2" type="ORF">DENOEST_0337</name>
</gene>
<dbReference type="PANTHER" id="PTHR48079:SF6">
    <property type="entry name" value="NAD(P)-BINDING DOMAIN-CONTAINING PROTEIN-RELATED"/>
    <property type="match status" value="1"/>
</dbReference>
<evidence type="ECO:0000259" key="1">
    <source>
        <dbReference type="Pfam" id="PF01370"/>
    </source>
</evidence>
<dbReference type="InterPro" id="IPR051783">
    <property type="entry name" value="NAD(P)-dependent_oxidoreduct"/>
</dbReference>
<dbReference type="SUPFAM" id="SSF51735">
    <property type="entry name" value="NAD(P)-binding Rossmann-fold domains"/>
    <property type="match status" value="1"/>
</dbReference>
<proteinExistence type="predicted"/>
<dbReference type="PANTHER" id="PTHR48079">
    <property type="entry name" value="PROTEIN YEEZ"/>
    <property type="match status" value="1"/>
</dbReference>
<dbReference type="GO" id="GO:0005737">
    <property type="term" value="C:cytoplasm"/>
    <property type="evidence" value="ECO:0007669"/>
    <property type="project" value="TreeGrafter"/>
</dbReference>
<dbReference type="OrthoDB" id="9808276at2"/>
<dbReference type="KEGG" id="doe:DENOEST_0337"/>
<dbReference type="GO" id="GO:0004029">
    <property type="term" value="F:aldehyde dehydrogenase (NAD+) activity"/>
    <property type="evidence" value="ECO:0007669"/>
    <property type="project" value="TreeGrafter"/>
</dbReference>